<name>A0A7R9HTT7_9NEOP</name>
<dbReference type="EMBL" id="OB798043">
    <property type="protein sequence ID" value="CAD7434683.1"/>
    <property type="molecule type" value="Genomic_DNA"/>
</dbReference>
<dbReference type="PANTHER" id="PTHR24291">
    <property type="entry name" value="CYTOCHROME P450 FAMILY 4"/>
    <property type="match status" value="1"/>
</dbReference>
<evidence type="ECO:0000256" key="5">
    <source>
        <dbReference type="ARBA" id="ARBA00022617"/>
    </source>
</evidence>
<keyword evidence="12" id="KW-0472">Membrane</keyword>
<keyword evidence="7" id="KW-0256">Endoplasmic reticulum</keyword>
<evidence type="ECO:0000256" key="12">
    <source>
        <dbReference type="ARBA" id="ARBA00023136"/>
    </source>
</evidence>
<evidence type="ECO:0000313" key="14">
    <source>
        <dbReference type="EMBL" id="CAD7434683.1"/>
    </source>
</evidence>
<evidence type="ECO:0000256" key="1">
    <source>
        <dbReference type="ARBA" id="ARBA00001971"/>
    </source>
</evidence>
<dbReference type="InterPro" id="IPR036396">
    <property type="entry name" value="Cyt_P450_sf"/>
</dbReference>
<keyword evidence="11 13" id="KW-0503">Monooxygenase</keyword>
<dbReference type="PANTHER" id="PTHR24291:SF189">
    <property type="entry name" value="CYTOCHROME P450 4C3-RELATED"/>
    <property type="match status" value="1"/>
</dbReference>
<dbReference type="AlphaFoldDB" id="A0A7R9HTT7"/>
<organism evidence="14">
    <name type="scientific">Timema monikensis</name>
    <dbReference type="NCBI Taxonomy" id="170555"/>
    <lineage>
        <taxon>Eukaryota</taxon>
        <taxon>Metazoa</taxon>
        <taxon>Ecdysozoa</taxon>
        <taxon>Arthropoda</taxon>
        <taxon>Hexapoda</taxon>
        <taxon>Insecta</taxon>
        <taxon>Pterygota</taxon>
        <taxon>Neoptera</taxon>
        <taxon>Polyneoptera</taxon>
        <taxon>Phasmatodea</taxon>
        <taxon>Timematodea</taxon>
        <taxon>Timematoidea</taxon>
        <taxon>Timematidae</taxon>
        <taxon>Timema</taxon>
    </lineage>
</organism>
<dbReference type="PROSITE" id="PS00086">
    <property type="entry name" value="CYTOCHROME_P450"/>
    <property type="match status" value="1"/>
</dbReference>
<dbReference type="GO" id="GO:0005789">
    <property type="term" value="C:endoplasmic reticulum membrane"/>
    <property type="evidence" value="ECO:0007669"/>
    <property type="project" value="UniProtKB-SubCell"/>
</dbReference>
<evidence type="ECO:0000256" key="11">
    <source>
        <dbReference type="ARBA" id="ARBA00023033"/>
    </source>
</evidence>
<dbReference type="GO" id="GO:0004497">
    <property type="term" value="F:monooxygenase activity"/>
    <property type="evidence" value="ECO:0007669"/>
    <property type="project" value="UniProtKB-KW"/>
</dbReference>
<keyword evidence="6 13" id="KW-0479">Metal-binding</keyword>
<keyword evidence="8" id="KW-0492">Microsome</keyword>
<dbReference type="Pfam" id="PF00067">
    <property type="entry name" value="p450"/>
    <property type="match status" value="1"/>
</dbReference>
<evidence type="ECO:0000256" key="2">
    <source>
        <dbReference type="ARBA" id="ARBA00004174"/>
    </source>
</evidence>
<evidence type="ECO:0000256" key="10">
    <source>
        <dbReference type="ARBA" id="ARBA00023004"/>
    </source>
</evidence>
<evidence type="ECO:0000256" key="13">
    <source>
        <dbReference type="RuleBase" id="RU000461"/>
    </source>
</evidence>
<dbReference type="SUPFAM" id="SSF48264">
    <property type="entry name" value="Cytochrome P450"/>
    <property type="match status" value="1"/>
</dbReference>
<evidence type="ECO:0000256" key="6">
    <source>
        <dbReference type="ARBA" id="ARBA00022723"/>
    </source>
</evidence>
<comment type="cofactor">
    <cofactor evidence="1">
        <name>heme</name>
        <dbReference type="ChEBI" id="CHEBI:30413"/>
    </cofactor>
</comment>
<evidence type="ECO:0000256" key="8">
    <source>
        <dbReference type="ARBA" id="ARBA00022848"/>
    </source>
</evidence>
<dbReference type="InterPro" id="IPR050196">
    <property type="entry name" value="Cytochrome_P450_Monoox"/>
</dbReference>
<dbReference type="GO" id="GO:0005506">
    <property type="term" value="F:iron ion binding"/>
    <property type="evidence" value="ECO:0007669"/>
    <property type="project" value="InterPro"/>
</dbReference>
<gene>
    <name evidence="14" type="ORF">TMSB3V08_LOCUS11333</name>
</gene>
<keyword evidence="10 13" id="KW-0408">Iron</keyword>
<reference evidence="14" key="1">
    <citation type="submission" date="2020-11" db="EMBL/GenBank/DDBJ databases">
        <authorList>
            <person name="Tran Van P."/>
        </authorList>
    </citation>
    <scope>NUCLEOTIDE SEQUENCE</scope>
</reference>
<dbReference type="InterPro" id="IPR017972">
    <property type="entry name" value="Cyt_P450_CS"/>
</dbReference>
<dbReference type="GO" id="GO:0020037">
    <property type="term" value="F:heme binding"/>
    <property type="evidence" value="ECO:0007669"/>
    <property type="project" value="InterPro"/>
</dbReference>
<keyword evidence="9 13" id="KW-0560">Oxidoreductase</keyword>
<comment type="subcellular location">
    <subcellularLocation>
        <location evidence="3">Endoplasmic reticulum membrane</location>
        <topology evidence="3">Peripheral membrane protein</topology>
    </subcellularLocation>
    <subcellularLocation>
        <location evidence="2">Microsome membrane</location>
        <topology evidence="2">Peripheral membrane protein</topology>
    </subcellularLocation>
</comment>
<dbReference type="InterPro" id="IPR001128">
    <property type="entry name" value="Cyt_P450"/>
</dbReference>
<evidence type="ECO:0008006" key="15">
    <source>
        <dbReference type="Google" id="ProtNLM"/>
    </source>
</evidence>
<comment type="similarity">
    <text evidence="4 13">Belongs to the cytochrome P450 family.</text>
</comment>
<evidence type="ECO:0000256" key="9">
    <source>
        <dbReference type="ARBA" id="ARBA00023002"/>
    </source>
</evidence>
<keyword evidence="5 13" id="KW-0349">Heme</keyword>
<protein>
    <recommendedName>
        <fullName evidence="15">Cytochrome P450</fullName>
    </recommendedName>
</protein>
<evidence type="ECO:0000256" key="3">
    <source>
        <dbReference type="ARBA" id="ARBA00004406"/>
    </source>
</evidence>
<proteinExistence type="inferred from homology"/>
<sequence>MSHSSSRSDKIPYCANYQLRSKGNHWRNKLDHHGRNGNYCNQKGRHPYSFLPFSGGLRKCVGYKYAMFQMKIVLATVLRHFTIHPGCEKKEMDRWTFGLTLKLVNGYNIRVVPRGICWVLKELS</sequence>
<dbReference type="GO" id="GO:0016705">
    <property type="term" value="F:oxidoreductase activity, acting on paired donors, with incorporation or reduction of molecular oxygen"/>
    <property type="evidence" value="ECO:0007669"/>
    <property type="project" value="InterPro"/>
</dbReference>
<dbReference type="Gene3D" id="1.10.630.10">
    <property type="entry name" value="Cytochrome P450"/>
    <property type="match status" value="1"/>
</dbReference>
<evidence type="ECO:0000256" key="4">
    <source>
        <dbReference type="ARBA" id="ARBA00010617"/>
    </source>
</evidence>
<accession>A0A7R9HTT7</accession>
<evidence type="ECO:0000256" key="7">
    <source>
        <dbReference type="ARBA" id="ARBA00022824"/>
    </source>
</evidence>